<evidence type="ECO:0000313" key="4">
    <source>
        <dbReference type="Proteomes" id="UP001139011"/>
    </source>
</evidence>
<comment type="caution">
    <text evidence="3">The sequence shown here is derived from an EMBL/GenBank/DDBJ whole genome shotgun (WGS) entry which is preliminary data.</text>
</comment>
<dbReference type="GO" id="GO:0016491">
    <property type="term" value="F:oxidoreductase activity"/>
    <property type="evidence" value="ECO:0007669"/>
    <property type="project" value="UniProtKB-KW"/>
</dbReference>
<organism evidence="3 4">
    <name type="scientific">Fictibacillus marinisediminis</name>
    <dbReference type="NCBI Taxonomy" id="2878389"/>
    <lineage>
        <taxon>Bacteria</taxon>
        <taxon>Bacillati</taxon>
        <taxon>Bacillota</taxon>
        <taxon>Bacilli</taxon>
        <taxon>Bacillales</taxon>
        <taxon>Fictibacillaceae</taxon>
        <taxon>Fictibacillus</taxon>
    </lineage>
</organism>
<dbReference type="Proteomes" id="UP001139011">
    <property type="component" value="Unassembled WGS sequence"/>
</dbReference>
<dbReference type="InterPro" id="IPR036291">
    <property type="entry name" value="NAD(P)-bd_dom_sf"/>
</dbReference>
<evidence type="ECO:0000256" key="1">
    <source>
        <dbReference type="ARBA" id="ARBA00006484"/>
    </source>
</evidence>
<proteinExistence type="inferred from homology"/>
<dbReference type="InterPro" id="IPR050259">
    <property type="entry name" value="SDR"/>
</dbReference>
<protein>
    <submittedName>
        <fullName evidence="3">SDR family oxidoreductase</fullName>
    </submittedName>
</protein>
<dbReference type="FunFam" id="3.40.50.720:FF:000084">
    <property type="entry name" value="Short-chain dehydrogenase reductase"/>
    <property type="match status" value="1"/>
</dbReference>
<evidence type="ECO:0000313" key="3">
    <source>
        <dbReference type="EMBL" id="MCK6258206.1"/>
    </source>
</evidence>
<keyword evidence="4" id="KW-1185">Reference proteome</keyword>
<gene>
    <name evidence="3" type="ORF">LCY76_16655</name>
</gene>
<reference evidence="3" key="1">
    <citation type="submission" date="2021-09" db="EMBL/GenBank/DDBJ databases">
        <title>Genome analysis of Fictibacillus sp. KIGAM418 isolated from marine sediment.</title>
        <authorList>
            <person name="Seo M.-J."/>
            <person name="Cho E.-S."/>
            <person name="Hwang C.Y."/>
        </authorList>
    </citation>
    <scope>NUCLEOTIDE SEQUENCE</scope>
    <source>
        <strain evidence="3">KIGAM418</strain>
    </source>
</reference>
<dbReference type="RefSeq" id="WP_248253544.1">
    <property type="nucleotide sequence ID" value="NZ_JAIWJX010000002.1"/>
</dbReference>
<dbReference type="AlphaFoldDB" id="A0A9X2BE22"/>
<dbReference type="SUPFAM" id="SSF51735">
    <property type="entry name" value="NAD(P)-binding Rossmann-fold domains"/>
    <property type="match status" value="1"/>
</dbReference>
<keyword evidence="2" id="KW-0560">Oxidoreductase</keyword>
<dbReference type="PANTHER" id="PTHR42879">
    <property type="entry name" value="3-OXOACYL-(ACYL-CARRIER-PROTEIN) REDUCTASE"/>
    <property type="match status" value="1"/>
</dbReference>
<dbReference type="PRINTS" id="PR00080">
    <property type="entry name" value="SDRFAMILY"/>
</dbReference>
<accession>A0A9X2BE22</accession>
<evidence type="ECO:0000256" key="2">
    <source>
        <dbReference type="ARBA" id="ARBA00023002"/>
    </source>
</evidence>
<dbReference type="EMBL" id="JAIWJX010000002">
    <property type="protein sequence ID" value="MCK6258206.1"/>
    <property type="molecule type" value="Genomic_DNA"/>
</dbReference>
<dbReference type="InterPro" id="IPR002347">
    <property type="entry name" value="SDR_fam"/>
</dbReference>
<comment type="similarity">
    <text evidence="1">Belongs to the short-chain dehydrogenases/reductases (SDR) family.</text>
</comment>
<name>A0A9X2BE22_9BACL</name>
<dbReference type="PRINTS" id="PR00081">
    <property type="entry name" value="GDHRDH"/>
</dbReference>
<dbReference type="Gene3D" id="3.40.50.720">
    <property type="entry name" value="NAD(P)-binding Rossmann-like Domain"/>
    <property type="match status" value="1"/>
</dbReference>
<dbReference type="Pfam" id="PF13561">
    <property type="entry name" value="adh_short_C2"/>
    <property type="match status" value="1"/>
</dbReference>
<sequence>MILINNLHSKIALVTGGSKGLGRHISAALAQSGATVIVNYAHSRETALQTVDFIQSSGGKAFAVQGDVTNEESLNHLVKESEEITGETIDILVNNATGPQPELSLEESTWDDYLDQLNFFVKAPLLLTKAVLPGMKEKGEGRIINIGSEVIQLGNANFANYVTAKSAQLGMTRSWANELGRFGITVNLLNPGFIPVERHEGIDPSDYQKGVPLGRMGEPLDIGNAAVFLASHEAKFITGQSLSVNGGKTFGI</sequence>
<dbReference type="GO" id="GO:0008206">
    <property type="term" value="P:bile acid metabolic process"/>
    <property type="evidence" value="ECO:0007669"/>
    <property type="project" value="UniProtKB-ARBA"/>
</dbReference>